<evidence type="ECO:0000256" key="2">
    <source>
        <dbReference type="ARBA" id="ARBA00015710"/>
    </source>
</evidence>
<evidence type="ECO:0000256" key="5">
    <source>
        <dbReference type="ARBA" id="ARBA00022737"/>
    </source>
</evidence>
<comment type="subunit">
    <text evidence="1">Bindings to phosphatidylinositol 3-kinase and SHP2.</text>
</comment>
<dbReference type="PANTHER" id="PTHR10614:SF13">
    <property type="entry name" value="INSULIN RECEPTOR SUBSTRATE 1"/>
    <property type="match status" value="1"/>
</dbReference>
<dbReference type="GO" id="GO:0043548">
    <property type="term" value="F:phosphatidylinositol 3-kinase binding"/>
    <property type="evidence" value="ECO:0007669"/>
    <property type="project" value="TreeGrafter"/>
</dbReference>
<evidence type="ECO:0000256" key="4">
    <source>
        <dbReference type="ARBA" id="ARBA00022604"/>
    </source>
</evidence>
<feature type="region of interest" description="Disordered" evidence="10">
    <location>
        <begin position="386"/>
        <end position="405"/>
    </location>
</feature>
<organism evidence="13 14">
    <name type="scientific">Actinia tenebrosa</name>
    <name type="common">Australian red waratah sea anemone</name>
    <dbReference type="NCBI Taxonomy" id="6105"/>
    <lineage>
        <taxon>Eukaryota</taxon>
        <taxon>Metazoa</taxon>
        <taxon>Cnidaria</taxon>
        <taxon>Anthozoa</taxon>
        <taxon>Hexacorallia</taxon>
        <taxon>Actiniaria</taxon>
        <taxon>Actiniidae</taxon>
        <taxon>Actinia</taxon>
    </lineage>
</organism>
<keyword evidence="4" id="KW-0341">Growth regulation</keyword>
<keyword evidence="5" id="KW-0677">Repeat</keyword>
<dbReference type="InterPro" id="IPR001849">
    <property type="entry name" value="PH_domain"/>
</dbReference>
<dbReference type="OrthoDB" id="946068at2759"/>
<evidence type="ECO:0000313" key="13">
    <source>
        <dbReference type="Proteomes" id="UP000515163"/>
    </source>
</evidence>
<dbReference type="GeneID" id="116300822"/>
<keyword evidence="6" id="KW-0221">Differentiation</keyword>
<dbReference type="KEGG" id="aten:116300822"/>
<dbReference type="Proteomes" id="UP000515163">
    <property type="component" value="Unplaced"/>
</dbReference>
<evidence type="ECO:0000256" key="6">
    <source>
        <dbReference type="ARBA" id="ARBA00022782"/>
    </source>
</evidence>
<name>A0A6P8IG30_ACTTE</name>
<evidence type="ECO:0000256" key="10">
    <source>
        <dbReference type="SAM" id="MobiDB-lite"/>
    </source>
</evidence>
<dbReference type="GO" id="GO:0008286">
    <property type="term" value="P:insulin receptor signaling pathway"/>
    <property type="evidence" value="ECO:0007669"/>
    <property type="project" value="InterPro"/>
</dbReference>
<dbReference type="PROSITE" id="PS50003">
    <property type="entry name" value="PH_DOMAIN"/>
    <property type="match status" value="1"/>
</dbReference>
<evidence type="ECO:0000259" key="11">
    <source>
        <dbReference type="PROSITE" id="PS50003"/>
    </source>
</evidence>
<sequence>MNTTDVRKQGFLRRLKTLKRRYFVLRTSSKYGKTRLEYYESEKKFRSNAPPKRTIHLTSCFNIARKDDTKHKFVFALYTREDAFGLICETEEDLDCWLNALLTEKKNSESVTENEYSPNDGGLVKSFSSSSMKREYYSPASHVSSWPVTVKPRGLGTSKNLAGSYLLQLANHHLSLVKTPSEELAADFRLMNVRRCGHTDCFFYMEVGRSCSTGAGELWMQVDDPILAQHLHEVILLAMQNLSGESSSLSRYRCHSGGHKQRPTSLMLLSPTRSRSDTDTSLHNQSSDGPVSPSKHTEQYSPAHTKPSAMFQRLLSVGKRKTEDLSPRLFSRRTQSKSLSIDPCQGGLLDRAQSVDFSRLFSGADLQTPETPESPEKEKEIIFDMDVEPVRTSSNSSGSSARSWDQSHSYMNLVLHRMEGRDTTDEGYDSTRGGDTTPKDATTPTDNKPLHVIAPSNGESSENSRPPEDDRAQDDSEKPKLDDRTVKKDEEEEDNIHRGFNSVTDSGDGNSNEADAEQVGISPKSRSRYEDMSFNFKNLNMKGEQDDEDGNSDESETLTHLFENLTMPAQYSPKQRRTSEPVVNNSSQSQPKAVFSVDQVTSETKSSSKQRRTSEPATPSKYELRELVQIRNSPSSSPRRSKKGVSSLASTINGSIAENPDSESDSPSNSRRRRNANGSSADTSDDYVVMSLQAGSHTYVNMTPREGGPKPSEDGPTYMNFRPGETSNLSEKNTEEHSYMNFKPGDIPEESEAKAQPPSYINVIPGSLTRSESVSPRPKRKHAYENLNLNGTLKVSELESHDYMNFSPLGTAEDKGVPKTKSIPSSPRGSFGSSLSPTSGWARRIQRRESEPIPGSLLSDEETGMLFLDFSKKSKEEKELNYVSLDHSKIKKRSGGKGMTKTRPASINTLPSQKRSWDTGPKSASLEAGYAEIDFAKSQGLRQVILEHEKSKPQKE</sequence>
<dbReference type="CDD" id="cd01204">
    <property type="entry name" value="PTB_IRS"/>
    <property type="match status" value="1"/>
</dbReference>
<accession>A0A6P8IG30</accession>
<dbReference type="InParanoid" id="A0A6P8IG30"/>
<evidence type="ECO:0000313" key="14">
    <source>
        <dbReference type="RefSeq" id="XP_031565638.1"/>
    </source>
</evidence>
<feature type="domain" description="PH" evidence="11">
    <location>
        <begin position="5"/>
        <end position="106"/>
    </location>
</feature>
<dbReference type="GO" id="GO:0005829">
    <property type="term" value="C:cytosol"/>
    <property type="evidence" value="ECO:0007669"/>
    <property type="project" value="TreeGrafter"/>
</dbReference>
<feature type="compositionally biased region" description="Polar residues" evidence="10">
    <location>
        <begin position="501"/>
        <end position="513"/>
    </location>
</feature>
<dbReference type="Gene3D" id="2.30.29.30">
    <property type="entry name" value="Pleckstrin-homology domain (PH domain)/Phosphotyrosine-binding domain (PTB)"/>
    <property type="match status" value="2"/>
</dbReference>
<keyword evidence="7" id="KW-0896">Oogenesis</keyword>
<reference evidence="14" key="1">
    <citation type="submission" date="2025-08" db="UniProtKB">
        <authorList>
            <consortium name="RefSeq"/>
        </authorList>
    </citation>
    <scope>IDENTIFICATION</scope>
    <source>
        <tissue evidence="14">Tentacle</tissue>
    </source>
</reference>
<feature type="compositionally biased region" description="Polar residues" evidence="10">
    <location>
        <begin position="598"/>
        <end position="607"/>
    </location>
</feature>
<evidence type="ECO:0000256" key="1">
    <source>
        <dbReference type="ARBA" id="ARBA00011440"/>
    </source>
</evidence>
<feature type="compositionally biased region" description="Low complexity" evidence="10">
    <location>
        <begin position="822"/>
        <end position="837"/>
    </location>
</feature>
<dbReference type="AlphaFoldDB" id="A0A6P8IG30"/>
<dbReference type="PANTHER" id="PTHR10614">
    <property type="entry name" value="INSULIN RECEPTOR SUBSTRATE"/>
    <property type="match status" value="1"/>
</dbReference>
<proteinExistence type="predicted"/>
<comment type="function">
    <text evidence="9">Activates phosphatidylinositol 3-kinase when bound to the regulatory p85 subunit. May mediate the control of various cellular processes by insulin-like peptides. When phosphorylated by the insulin receptor binds specifically to various cellular proteins containing SH2 domains. Involved in control of cell proliferation, cell size, and body and organ growth throughout development. Also has a role in a signaling pathway controlling the physiological response required to endure periods of low nutrient conditions. Insulin/insulin-like growth factor (IGF) signaling pathway has a role in regulating aging and is necessary in the ovary for vitellogenic maturation.</text>
</comment>
<feature type="compositionally biased region" description="Low complexity" evidence="10">
    <location>
        <begin position="393"/>
        <end position="403"/>
    </location>
</feature>
<feature type="compositionally biased region" description="Polar residues" evidence="10">
    <location>
        <begin position="581"/>
        <end position="591"/>
    </location>
</feature>
<dbReference type="RefSeq" id="XP_031565638.1">
    <property type="nucleotide sequence ID" value="XM_031709778.1"/>
</dbReference>
<feature type="compositionally biased region" description="Basic residues" evidence="10">
    <location>
        <begin position="252"/>
        <end position="262"/>
    </location>
</feature>
<dbReference type="InterPro" id="IPR011993">
    <property type="entry name" value="PH-like_dom_sf"/>
</dbReference>
<protein>
    <recommendedName>
        <fullName evidence="2">Insulin receptor substrate 1</fullName>
    </recommendedName>
    <alternativeName>
        <fullName evidence="8">Protein chico</fullName>
    </alternativeName>
</protein>
<keyword evidence="13" id="KW-1185">Reference proteome</keyword>
<feature type="region of interest" description="Disordered" evidence="10">
    <location>
        <begin position="890"/>
        <end position="923"/>
    </location>
</feature>
<feature type="compositionally biased region" description="Acidic residues" evidence="10">
    <location>
        <begin position="545"/>
        <end position="556"/>
    </location>
</feature>
<evidence type="ECO:0000259" key="12">
    <source>
        <dbReference type="PROSITE" id="PS51064"/>
    </source>
</evidence>
<dbReference type="PRINTS" id="PR00628">
    <property type="entry name" value="INSULINRSI"/>
</dbReference>
<gene>
    <name evidence="14" type="primary">LOC116300822</name>
</gene>
<feature type="compositionally biased region" description="Low complexity" evidence="10">
    <location>
        <begin position="435"/>
        <end position="447"/>
    </location>
</feature>
<dbReference type="PROSITE" id="PS51064">
    <property type="entry name" value="IRS_PTB"/>
    <property type="match status" value="1"/>
</dbReference>
<dbReference type="SUPFAM" id="SSF50729">
    <property type="entry name" value="PH domain-like"/>
    <property type="match status" value="2"/>
</dbReference>
<feature type="region of interest" description="Disordered" evidence="10">
    <location>
        <begin position="809"/>
        <end position="858"/>
    </location>
</feature>
<evidence type="ECO:0000256" key="7">
    <source>
        <dbReference type="ARBA" id="ARBA00022943"/>
    </source>
</evidence>
<dbReference type="GO" id="GO:0005158">
    <property type="term" value="F:insulin receptor binding"/>
    <property type="evidence" value="ECO:0007669"/>
    <property type="project" value="InterPro"/>
</dbReference>
<keyword evidence="3" id="KW-0597">Phosphoprotein</keyword>
<dbReference type="Pfam" id="PF02174">
    <property type="entry name" value="IRS"/>
    <property type="match status" value="1"/>
</dbReference>
<dbReference type="Pfam" id="PF00169">
    <property type="entry name" value="PH"/>
    <property type="match status" value="1"/>
</dbReference>
<dbReference type="CDD" id="cd01257">
    <property type="entry name" value="PH_IRS"/>
    <property type="match status" value="1"/>
</dbReference>
<feature type="region of interest" description="Disordered" evidence="10">
    <location>
        <begin position="421"/>
        <end position="782"/>
    </location>
</feature>
<dbReference type="GO" id="GO:0005886">
    <property type="term" value="C:plasma membrane"/>
    <property type="evidence" value="ECO:0007669"/>
    <property type="project" value="TreeGrafter"/>
</dbReference>
<dbReference type="InterPro" id="IPR039011">
    <property type="entry name" value="IRS"/>
</dbReference>
<feature type="compositionally biased region" description="Polar residues" evidence="10">
    <location>
        <begin position="903"/>
        <end position="914"/>
    </location>
</feature>
<evidence type="ECO:0000256" key="9">
    <source>
        <dbReference type="ARBA" id="ARBA00046145"/>
    </source>
</evidence>
<feature type="domain" description="IRS-type PTB" evidence="12">
    <location>
        <begin position="142"/>
        <end position="246"/>
    </location>
</feature>
<feature type="region of interest" description="Disordered" evidence="10">
    <location>
        <begin position="249"/>
        <end position="307"/>
    </location>
</feature>
<feature type="compositionally biased region" description="Basic and acidic residues" evidence="10">
    <location>
        <begin position="465"/>
        <end position="489"/>
    </location>
</feature>
<dbReference type="GO" id="GO:0048477">
    <property type="term" value="P:oogenesis"/>
    <property type="evidence" value="ECO:0007669"/>
    <property type="project" value="UniProtKB-KW"/>
</dbReference>
<dbReference type="SMART" id="SM01244">
    <property type="entry name" value="IRS"/>
    <property type="match status" value="1"/>
</dbReference>
<evidence type="ECO:0000256" key="3">
    <source>
        <dbReference type="ARBA" id="ARBA00022553"/>
    </source>
</evidence>
<dbReference type="SMART" id="SM00310">
    <property type="entry name" value="PTBI"/>
    <property type="match status" value="1"/>
</dbReference>
<evidence type="ECO:0000256" key="8">
    <source>
        <dbReference type="ARBA" id="ARBA00033282"/>
    </source>
</evidence>
<dbReference type="SMART" id="SM00233">
    <property type="entry name" value="PH"/>
    <property type="match status" value="1"/>
</dbReference>
<dbReference type="InterPro" id="IPR002404">
    <property type="entry name" value="IRS_PTB"/>
</dbReference>